<dbReference type="Proteomes" id="UP001227230">
    <property type="component" value="Chromosome 5"/>
</dbReference>
<proteinExistence type="predicted"/>
<gene>
    <name evidence="1" type="ORF">VitviT2T_006736</name>
</gene>
<dbReference type="EMBL" id="CP126652">
    <property type="protein sequence ID" value="WJZ87351.1"/>
    <property type="molecule type" value="Genomic_DNA"/>
</dbReference>
<sequence>MIDDFMPPDLRHIIHLMPYWGIFSILIEIYRSPLVYVIIHDYGIHARSVFDFILSGYSEEPLLSHSTRFVLFDIVVIPRWNYFRCLGFPRHHFSGVHIRSVMRPTVLFSGYQDRSGTSDAILGHISLI</sequence>
<accession>A0ABY9BX02</accession>
<name>A0ABY9BX02_VITVI</name>
<evidence type="ECO:0000313" key="1">
    <source>
        <dbReference type="EMBL" id="WJZ87351.1"/>
    </source>
</evidence>
<evidence type="ECO:0000313" key="2">
    <source>
        <dbReference type="Proteomes" id="UP001227230"/>
    </source>
</evidence>
<organism evidence="1 2">
    <name type="scientific">Vitis vinifera</name>
    <name type="common">Grape</name>
    <dbReference type="NCBI Taxonomy" id="29760"/>
    <lineage>
        <taxon>Eukaryota</taxon>
        <taxon>Viridiplantae</taxon>
        <taxon>Streptophyta</taxon>
        <taxon>Embryophyta</taxon>
        <taxon>Tracheophyta</taxon>
        <taxon>Spermatophyta</taxon>
        <taxon>Magnoliopsida</taxon>
        <taxon>eudicotyledons</taxon>
        <taxon>Gunneridae</taxon>
        <taxon>Pentapetalae</taxon>
        <taxon>rosids</taxon>
        <taxon>Vitales</taxon>
        <taxon>Vitaceae</taxon>
        <taxon>Viteae</taxon>
        <taxon>Vitis</taxon>
    </lineage>
</organism>
<reference evidence="1 2" key="1">
    <citation type="journal article" date="2023" name="Hortic Res">
        <title>The complete reference genome for grapevine (Vitis vinifera L.) genetics and breeding.</title>
        <authorList>
            <person name="Shi X."/>
            <person name="Cao S."/>
            <person name="Wang X."/>
            <person name="Huang S."/>
            <person name="Wang Y."/>
            <person name="Liu Z."/>
            <person name="Liu W."/>
            <person name="Leng X."/>
            <person name="Peng Y."/>
            <person name="Wang N."/>
            <person name="Wang Y."/>
            <person name="Ma Z."/>
            <person name="Xu X."/>
            <person name="Zhang F."/>
            <person name="Xue H."/>
            <person name="Zhong H."/>
            <person name="Wang Y."/>
            <person name="Zhang K."/>
            <person name="Velt A."/>
            <person name="Avia K."/>
            <person name="Holtgrawe D."/>
            <person name="Grimplet J."/>
            <person name="Matus J.T."/>
            <person name="Ware D."/>
            <person name="Wu X."/>
            <person name="Wang H."/>
            <person name="Liu C."/>
            <person name="Fang Y."/>
            <person name="Rustenholz C."/>
            <person name="Cheng Z."/>
            <person name="Xiao H."/>
            <person name="Zhou Y."/>
        </authorList>
    </citation>
    <scope>NUCLEOTIDE SEQUENCE [LARGE SCALE GENOMIC DNA]</scope>
    <source>
        <strain evidence="2">cv. Pinot noir / PN40024</strain>
        <tissue evidence="1">Leaf</tissue>
    </source>
</reference>
<keyword evidence="2" id="KW-1185">Reference proteome</keyword>
<protein>
    <submittedName>
        <fullName evidence="1">Uncharacterized protein</fullName>
    </submittedName>
</protein>